<evidence type="ECO:0000256" key="1">
    <source>
        <dbReference type="SAM" id="SignalP"/>
    </source>
</evidence>
<keyword evidence="3" id="KW-1185">Reference proteome</keyword>
<name>A0A4U5PDV1_STECR</name>
<proteinExistence type="predicted"/>
<organism evidence="2 3">
    <name type="scientific">Steinernema carpocapsae</name>
    <name type="common">Entomopathogenic nematode</name>
    <dbReference type="NCBI Taxonomy" id="34508"/>
    <lineage>
        <taxon>Eukaryota</taxon>
        <taxon>Metazoa</taxon>
        <taxon>Ecdysozoa</taxon>
        <taxon>Nematoda</taxon>
        <taxon>Chromadorea</taxon>
        <taxon>Rhabditida</taxon>
        <taxon>Tylenchina</taxon>
        <taxon>Panagrolaimomorpha</taxon>
        <taxon>Strongyloidoidea</taxon>
        <taxon>Steinernematidae</taxon>
        <taxon>Steinernema</taxon>
    </lineage>
</organism>
<feature type="chain" id="PRO_5020681832" description="Saposin B-type domain-containing protein" evidence="1">
    <location>
        <begin position="19"/>
        <end position="140"/>
    </location>
</feature>
<comment type="caution">
    <text evidence="2">The sequence shown here is derived from an EMBL/GenBank/DDBJ whole genome shotgun (WGS) entry which is preliminary data.</text>
</comment>
<evidence type="ECO:0000313" key="2">
    <source>
        <dbReference type="EMBL" id="TKR94657.1"/>
    </source>
</evidence>
<accession>A0A4U5PDV1</accession>
<dbReference type="AlphaFoldDB" id="A0A4U5PDV1"/>
<evidence type="ECO:0008006" key="4">
    <source>
        <dbReference type="Google" id="ProtNLM"/>
    </source>
</evidence>
<dbReference type="EMBL" id="AZBU02000002">
    <property type="protein sequence ID" value="TKR94657.1"/>
    <property type="molecule type" value="Genomic_DNA"/>
</dbReference>
<protein>
    <recommendedName>
        <fullName evidence="4">Saposin B-type domain-containing protein</fullName>
    </recommendedName>
</protein>
<feature type="signal peptide" evidence="1">
    <location>
        <begin position="1"/>
        <end position="18"/>
    </location>
</feature>
<evidence type="ECO:0000313" key="3">
    <source>
        <dbReference type="Proteomes" id="UP000298663"/>
    </source>
</evidence>
<gene>
    <name evidence="2" type="ORF">L596_008918</name>
</gene>
<reference evidence="2 3" key="2">
    <citation type="journal article" date="2019" name="G3 (Bethesda)">
        <title>Hybrid Assembly of the Genome of the Entomopathogenic Nematode Steinernema carpocapsae Identifies the X-Chromosome.</title>
        <authorList>
            <person name="Serra L."/>
            <person name="Macchietto M."/>
            <person name="Macias-Munoz A."/>
            <person name="McGill C.J."/>
            <person name="Rodriguez I.M."/>
            <person name="Rodriguez B."/>
            <person name="Murad R."/>
            <person name="Mortazavi A."/>
        </authorList>
    </citation>
    <scope>NUCLEOTIDE SEQUENCE [LARGE SCALE GENOMIC DNA]</scope>
    <source>
        <strain evidence="2 3">ALL</strain>
    </source>
</reference>
<keyword evidence="1" id="KW-0732">Signal</keyword>
<sequence length="140" mass="15542">MKLYILLCVFALLSVTLAQSLSCSAYNDGLRKYISELERTSDENIAAACDKDSKEAILKYMIKMIQLLTMRLKKPCVFTFQPLPFNSNCAPLNTANPNFFQFLVLSNPILNDICANGCEITPVANEMIADLLVKLKGILG</sequence>
<dbReference type="Proteomes" id="UP000298663">
    <property type="component" value="Unassembled WGS sequence"/>
</dbReference>
<reference evidence="2 3" key="1">
    <citation type="journal article" date="2015" name="Genome Biol.">
        <title>Comparative genomics of Steinernema reveals deeply conserved gene regulatory networks.</title>
        <authorList>
            <person name="Dillman A.R."/>
            <person name="Macchietto M."/>
            <person name="Porter C.F."/>
            <person name="Rogers A."/>
            <person name="Williams B."/>
            <person name="Antoshechkin I."/>
            <person name="Lee M.M."/>
            <person name="Goodwin Z."/>
            <person name="Lu X."/>
            <person name="Lewis E.E."/>
            <person name="Goodrich-Blair H."/>
            <person name="Stock S.P."/>
            <person name="Adams B.J."/>
            <person name="Sternberg P.W."/>
            <person name="Mortazavi A."/>
        </authorList>
    </citation>
    <scope>NUCLEOTIDE SEQUENCE [LARGE SCALE GENOMIC DNA]</scope>
    <source>
        <strain evidence="2 3">ALL</strain>
    </source>
</reference>